<evidence type="ECO:0000313" key="2">
    <source>
        <dbReference type="EMBL" id="UUP19589.1"/>
    </source>
</evidence>
<name>A0ABY5MRU1_9HYPH</name>
<dbReference type="EMBL" id="CP030941">
    <property type="protein sequence ID" value="UUP19589.1"/>
    <property type="molecule type" value="Genomic_DNA"/>
</dbReference>
<organism evidence="2 3">
    <name type="scientific">Nitratireductor thuwali</name>
    <dbReference type="NCBI Taxonomy" id="2267699"/>
    <lineage>
        <taxon>Bacteria</taxon>
        <taxon>Pseudomonadati</taxon>
        <taxon>Pseudomonadota</taxon>
        <taxon>Alphaproteobacteria</taxon>
        <taxon>Hyphomicrobiales</taxon>
        <taxon>Phyllobacteriaceae</taxon>
        <taxon>Nitratireductor</taxon>
    </lineage>
</organism>
<gene>
    <name evidence="2" type="ORF">NTH_04094</name>
</gene>
<sequence>MEQASRTPPRPQRTEIEPADIKTRLADTFILERDARGEPVFRLAGTRLCAMHGKELKGHSFTSLWSDRDHDLIGRLSRHVFDDASVVVASFQGTSHNQRTLTLEMIILPLEGGNESPRALGAISPSEKPFWLGADPIVELRLESFRLLDPDREPLFLANRPAIPSPSLSPDDSSLASGPGTGRRIRHLVVFKGGRG</sequence>
<protein>
    <recommendedName>
        <fullName evidence="4">PAS domain-containing protein</fullName>
    </recommendedName>
</protein>
<evidence type="ECO:0008006" key="4">
    <source>
        <dbReference type="Google" id="ProtNLM"/>
    </source>
</evidence>
<dbReference type="PIRSF" id="PIRSF031878">
    <property type="entry name" value="UCP031878"/>
    <property type="match status" value="1"/>
</dbReference>
<dbReference type="Pfam" id="PF07310">
    <property type="entry name" value="PAS_5"/>
    <property type="match status" value="1"/>
</dbReference>
<dbReference type="Proteomes" id="UP001342418">
    <property type="component" value="Chromosome"/>
</dbReference>
<keyword evidence="3" id="KW-1185">Reference proteome</keyword>
<dbReference type="InterPro" id="IPR009922">
    <property type="entry name" value="DUF1457"/>
</dbReference>
<accession>A0ABY5MRU1</accession>
<reference evidence="2 3" key="1">
    <citation type="submission" date="2018-07" db="EMBL/GenBank/DDBJ databases">
        <title>Genome sequence of Nitratireductor thuwali#1536.</title>
        <authorList>
            <person name="Michoud G."/>
            <person name="Merlino G."/>
            <person name="Sefrji F.O."/>
            <person name="Daffonchio D."/>
        </authorList>
    </citation>
    <scope>NUCLEOTIDE SEQUENCE [LARGE SCALE GENOMIC DNA]</scope>
    <source>
        <strain evidence="3">Nit1536</strain>
    </source>
</reference>
<evidence type="ECO:0000256" key="1">
    <source>
        <dbReference type="SAM" id="MobiDB-lite"/>
    </source>
</evidence>
<evidence type="ECO:0000313" key="3">
    <source>
        <dbReference type="Proteomes" id="UP001342418"/>
    </source>
</evidence>
<proteinExistence type="predicted"/>
<feature type="region of interest" description="Disordered" evidence="1">
    <location>
        <begin position="160"/>
        <end position="181"/>
    </location>
</feature>
<feature type="compositionally biased region" description="Low complexity" evidence="1">
    <location>
        <begin position="161"/>
        <end position="178"/>
    </location>
</feature>